<dbReference type="Gene3D" id="3.40.50.410">
    <property type="entry name" value="von Willebrand factor, type A domain"/>
    <property type="match status" value="1"/>
</dbReference>
<organism evidence="1 2">
    <name type="scientific">Terriglobus albidus</name>
    <dbReference type="NCBI Taxonomy" id="1592106"/>
    <lineage>
        <taxon>Bacteria</taxon>
        <taxon>Pseudomonadati</taxon>
        <taxon>Acidobacteriota</taxon>
        <taxon>Terriglobia</taxon>
        <taxon>Terriglobales</taxon>
        <taxon>Acidobacteriaceae</taxon>
        <taxon>Terriglobus</taxon>
    </lineage>
</organism>
<evidence type="ECO:0000313" key="1">
    <source>
        <dbReference type="EMBL" id="QEE26901.1"/>
    </source>
</evidence>
<proteinExistence type="predicted"/>
<accession>A0A5B9E8U5</accession>
<dbReference type="Proteomes" id="UP000321820">
    <property type="component" value="Chromosome"/>
</dbReference>
<keyword evidence="2" id="KW-1185">Reference proteome</keyword>
<dbReference type="EMBL" id="CP042806">
    <property type="protein sequence ID" value="QEE26901.1"/>
    <property type="molecule type" value="Genomic_DNA"/>
</dbReference>
<dbReference type="SUPFAM" id="SSF53300">
    <property type="entry name" value="vWA-like"/>
    <property type="match status" value="1"/>
</dbReference>
<evidence type="ECO:0000313" key="2">
    <source>
        <dbReference type="Proteomes" id="UP000321820"/>
    </source>
</evidence>
<dbReference type="KEGG" id="talb:FTW19_02105"/>
<dbReference type="RefSeq" id="WP_147646097.1">
    <property type="nucleotide sequence ID" value="NZ_CP042806.1"/>
</dbReference>
<dbReference type="InterPro" id="IPR017802">
    <property type="entry name" value="VWFA-rel_acidobac-type"/>
</dbReference>
<gene>
    <name evidence="1" type="ORF">FTW19_02105</name>
</gene>
<dbReference type="AlphaFoldDB" id="A0A5B9E8U5"/>
<sequence length="314" mass="35436">MQTLRAISVALLLCSARLLRGQEPADPPGIELPMLGNPSRETVVFFTVTDDKDKVVANLQPQDFVFTDQGKRPERLIRFTRHTNFPLYLGLVVEASSLSPQARGVEEKAAAAFFGDTLKRLDGAFVAGLNLPLSEDDGFTRNMDSLLNHIHNIPTGNSGLFDVLYENCRERMLNRPRLYRHAIVLVSDGNDHGSKNPMSDAIQMCQRAETTVYSIRARVDASGEAGDEVLRTISTETGGRPFFPTRPREIAHAFTEIKEELESQYSLEYVPANLEGDGRFRTIHLEAINHRYHVRTRKGYFSQVFQRDQPYVIR</sequence>
<dbReference type="InterPro" id="IPR036465">
    <property type="entry name" value="vWFA_dom_sf"/>
</dbReference>
<name>A0A5B9E8U5_9BACT</name>
<reference evidence="1 2" key="1">
    <citation type="submission" date="2019-08" db="EMBL/GenBank/DDBJ databases">
        <title>Complete genome sequence of Terriglobus albidus strain ORNL.</title>
        <authorList>
            <person name="Podar M."/>
        </authorList>
    </citation>
    <scope>NUCLEOTIDE SEQUENCE [LARGE SCALE GENOMIC DNA]</scope>
    <source>
        <strain evidence="1 2">ORNL</strain>
    </source>
</reference>
<dbReference type="OrthoDB" id="113098at2"/>
<dbReference type="NCBIfam" id="TIGR03436">
    <property type="entry name" value="acidobact_VWFA"/>
    <property type="match status" value="1"/>
</dbReference>
<protein>
    <submittedName>
        <fullName evidence="1">VWA domain-containing protein</fullName>
    </submittedName>
</protein>